<evidence type="ECO:0000313" key="10">
    <source>
        <dbReference type="RefSeq" id="XP_026191025.1"/>
    </source>
</evidence>
<dbReference type="OrthoDB" id="77835at2759"/>
<dbReference type="Gene3D" id="3.30.590.10">
    <property type="entry name" value="Glutamine synthetase/guanido kinase, catalytic domain"/>
    <property type="match status" value="1"/>
</dbReference>
<dbReference type="SUPFAM" id="SSF55931">
    <property type="entry name" value="Glutamine synthetase/guanido kinase"/>
    <property type="match status" value="1"/>
</dbReference>
<evidence type="ECO:0000256" key="3">
    <source>
        <dbReference type="ARBA" id="ARBA00038790"/>
    </source>
</evidence>
<protein>
    <recommendedName>
        <fullName evidence="4">Lengsin</fullName>
    </recommendedName>
    <alternativeName>
        <fullName evidence="5">Glutamate-ammonia ligase domain-containing protein 1</fullName>
    </alternativeName>
</protein>
<comment type="subunit">
    <text evidence="3">Dodecamer. Interacts with BFSP2 and VIM.</text>
</comment>
<dbReference type="GO" id="GO:0005737">
    <property type="term" value="C:cytoplasm"/>
    <property type="evidence" value="ECO:0007669"/>
    <property type="project" value="TreeGrafter"/>
</dbReference>
<comment type="similarity">
    <text evidence="1 6 7">Belongs to the glutamine synthetase family.</text>
</comment>
<feature type="non-terminal residue" evidence="10">
    <location>
        <position position="291"/>
    </location>
</feature>
<dbReference type="PANTHER" id="PTHR43407:SF1">
    <property type="entry name" value="LENGSIN"/>
    <property type="match status" value="1"/>
</dbReference>
<dbReference type="Pfam" id="PF00120">
    <property type="entry name" value="Gln-synt_C"/>
    <property type="match status" value="1"/>
</dbReference>
<proteinExistence type="inferred from homology"/>
<reference evidence="10" key="1">
    <citation type="submission" date="2025-08" db="UniProtKB">
        <authorList>
            <consortium name="RefSeq"/>
        </authorList>
    </citation>
    <scope>IDENTIFICATION</scope>
</reference>
<dbReference type="PROSITE" id="PS51987">
    <property type="entry name" value="GS_CATALYTIC"/>
    <property type="match status" value="1"/>
</dbReference>
<comment type="function">
    <text evidence="2">May act as a component of the cytoskeleton or as a chaperone for the reorganization of intermediate filament proteins during terminal differentiation in the lens. Does not seem to have enzymatic activity.</text>
</comment>
<evidence type="ECO:0000256" key="1">
    <source>
        <dbReference type="ARBA" id="ARBA00009897"/>
    </source>
</evidence>
<dbReference type="PANTHER" id="PTHR43407">
    <property type="entry name" value="GLUTAMINE SYNTHETASE"/>
    <property type="match status" value="1"/>
</dbReference>
<keyword evidence="9" id="KW-1185">Reference proteome</keyword>
<evidence type="ECO:0000256" key="5">
    <source>
        <dbReference type="ARBA" id="ARBA00042675"/>
    </source>
</evidence>
<dbReference type="GeneID" id="34624275"/>
<dbReference type="InterPro" id="IPR014746">
    <property type="entry name" value="Gln_synth/guanido_kin_cat_dom"/>
</dbReference>
<evidence type="ECO:0000256" key="4">
    <source>
        <dbReference type="ARBA" id="ARBA00039404"/>
    </source>
</evidence>
<dbReference type="GO" id="GO:0019740">
    <property type="term" value="P:nitrogen utilization"/>
    <property type="evidence" value="ECO:0007669"/>
    <property type="project" value="TreeGrafter"/>
</dbReference>
<dbReference type="GO" id="GO:0004356">
    <property type="term" value="F:glutamine synthetase activity"/>
    <property type="evidence" value="ECO:0007669"/>
    <property type="project" value="InterPro"/>
</dbReference>
<organism evidence="9 10">
    <name type="scientific">Cyclospora cayetanensis</name>
    <dbReference type="NCBI Taxonomy" id="88456"/>
    <lineage>
        <taxon>Eukaryota</taxon>
        <taxon>Sar</taxon>
        <taxon>Alveolata</taxon>
        <taxon>Apicomplexa</taxon>
        <taxon>Conoidasida</taxon>
        <taxon>Coccidia</taxon>
        <taxon>Eucoccidiorida</taxon>
        <taxon>Eimeriorina</taxon>
        <taxon>Eimeriidae</taxon>
        <taxon>Cyclospora</taxon>
    </lineage>
</organism>
<dbReference type="AlphaFoldDB" id="A0A6P6RV70"/>
<accession>A0A6P6RV70</accession>
<gene>
    <name evidence="10" type="primary">LOC34624275</name>
</gene>
<dbReference type="GO" id="GO:0016020">
    <property type="term" value="C:membrane"/>
    <property type="evidence" value="ECO:0007669"/>
    <property type="project" value="TreeGrafter"/>
</dbReference>
<dbReference type="GO" id="GO:0006542">
    <property type="term" value="P:glutamine biosynthetic process"/>
    <property type="evidence" value="ECO:0007669"/>
    <property type="project" value="TreeGrafter"/>
</dbReference>
<name>A0A6P6RV70_9EIME</name>
<evidence type="ECO:0000259" key="8">
    <source>
        <dbReference type="PROSITE" id="PS51987"/>
    </source>
</evidence>
<evidence type="ECO:0000256" key="6">
    <source>
        <dbReference type="PROSITE-ProRule" id="PRU01331"/>
    </source>
</evidence>
<sequence length="291" mass="32350">FSDPSSCFMDPFLGDGVLHMTCWVLTAEGEPCSRCPRTIADRCEEWIKEQGLADKIFVGFEAEFFIFENVQYSVQGHRVGFSVDCKQEAYWNSDAVCDGRGNLAHRSVAGRGYCCVPPEDRRHTVRASMLRHMEAVGLPVEKHHHEVGVCQHELGIRYSTLRQAADWCLTYKYVVKNVAHANGVTATFLPKPMPLTSGSGMHLHMSFWLGGRNTFFDENGEYAQLSQRALFAIAGILTHAPALLALTNPTTNSYKRLVPGFEAPCCLSYSQGNRTAAIRIPLSARNATKSK</sequence>
<feature type="non-terminal residue" evidence="10">
    <location>
        <position position="1"/>
    </location>
</feature>
<dbReference type="SMART" id="SM01230">
    <property type="entry name" value="Gln-synt_C"/>
    <property type="match status" value="1"/>
</dbReference>
<evidence type="ECO:0000313" key="9">
    <source>
        <dbReference type="Proteomes" id="UP000515125"/>
    </source>
</evidence>
<dbReference type="Proteomes" id="UP000515125">
    <property type="component" value="Unplaced"/>
</dbReference>
<dbReference type="RefSeq" id="XP_026191025.1">
    <property type="nucleotide sequence ID" value="XM_026335240.1"/>
</dbReference>
<feature type="domain" description="GS catalytic" evidence="8">
    <location>
        <begin position="36"/>
        <end position="291"/>
    </location>
</feature>
<evidence type="ECO:0000256" key="2">
    <source>
        <dbReference type="ARBA" id="ARBA00037583"/>
    </source>
</evidence>
<dbReference type="InterPro" id="IPR008146">
    <property type="entry name" value="Gln_synth_cat_dom"/>
</dbReference>
<evidence type="ECO:0000256" key="7">
    <source>
        <dbReference type="RuleBase" id="RU000384"/>
    </source>
</evidence>